<keyword evidence="7 12" id="KW-0412">Isoleucine biosynthesis</keyword>
<dbReference type="CDD" id="cd01562">
    <property type="entry name" value="Thr-dehyd"/>
    <property type="match status" value="1"/>
</dbReference>
<dbReference type="PANTHER" id="PTHR48078">
    <property type="entry name" value="THREONINE DEHYDRATASE, MITOCHONDRIAL-RELATED"/>
    <property type="match status" value="1"/>
</dbReference>
<evidence type="ECO:0000313" key="16">
    <source>
        <dbReference type="EnsemblFungi" id="PTTG_06119-t43_2-p1"/>
    </source>
</evidence>
<evidence type="ECO:0000313" key="17">
    <source>
        <dbReference type="Proteomes" id="UP000005240"/>
    </source>
</evidence>
<keyword evidence="10 12" id="KW-0456">Lyase</keyword>
<name>A0A180GA94_PUCT1</name>
<sequence length="662" mass="72005">MVRAIFLAEPPTPTPLLAGTCRSGLDRARCEWVLRFRSFRFCRAAADWPSRDTALPSATSLQPALPSPKQGTPAGPPTHLYARIPERQRLADGTPDYIQLILSSKVYEVVKETPLTHAVNLSDRFGVWIGMKREDLQPVFSFKVTPLSPPLPHHASSSPRPSLPSIPLQIRGAYNLMAHLRPEEKVSGVIASSAGACPSVLLIAGRLTIPRLLLAQSTTGNHAQGVAMSAKALGIKATIVMPLATPSIKYRNVGRLGSTVVLHGNDFDEAKRECSRLASENKLTNIPPFDDPHVIAGQGTVGLEILNQLDMHTLDAIFVCVGGGGLLAGIAAYVKKIGPPGLKVIGVESVDQPAMNQSLASSARLTLNEVGLFSDGTAVRVVGEETFRLCSSLVDEMLLVTNDELYTRSIPEPAGALAVAGVKRYIQKNNLIGSGKRFVSIVSGANMDFDRLRFVAERADLGEQREALLSVIVPEQPGSFVKLHSYLHPRPVTEFSYRFSSTSQAFIFVSFRLSSLSSATLSPGEARRQEIEGILQAVSDDPLGMKPRDISNNEMAKSHARYLIGGRVAVENERLISFAFPERPGALRKFLVVLSGAESESTKFNITLFHYRNHGGDLSKVLAGIQVPPADQDHFESFLEKLGYPFTDETENEVYKEFLLAK</sequence>
<dbReference type="InterPro" id="IPR005787">
    <property type="entry name" value="Thr_deHydtase_biosynth"/>
</dbReference>
<dbReference type="NCBIfam" id="TIGR01124">
    <property type="entry name" value="ilvA_2Cterm"/>
    <property type="match status" value="1"/>
</dbReference>
<keyword evidence="17" id="KW-1185">Reference proteome</keyword>
<dbReference type="STRING" id="630390.A0A180GA94"/>
<evidence type="ECO:0000256" key="5">
    <source>
        <dbReference type="ARBA" id="ARBA00011881"/>
    </source>
</evidence>
<dbReference type="InterPro" id="IPR036052">
    <property type="entry name" value="TrpB-like_PALP_sf"/>
</dbReference>
<dbReference type="PROSITE" id="PS51672">
    <property type="entry name" value="ACT_LIKE"/>
    <property type="match status" value="1"/>
</dbReference>
<comment type="similarity">
    <text evidence="4 12">Belongs to the serine/threonine dehydratase family.</text>
</comment>
<dbReference type="SUPFAM" id="SSF53686">
    <property type="entry name" value="Tryptophan synthase beta subunit-like PLP-dependent enzymes"/>
    <property type="match status" value="1"/>
</dbReference>
<proteinExistence type="inferred from homology"/>
<dbReference type="SUPFAM" id="SSF55021">
    <property type="entry name" value="ACT-like"/>
    <property type="match status" value="2"/>
</dbReference>
<dbReference type="GO" id="GO:1901705">
    <property type="term" value="P:L-isoleucine biosynthetic process"/>
    <property type="evidence" value="ECO:0007669"/>
    <property type="project" value="EnsemblFungi"/>
</dbReference>
<dbReference type="InterPro" id="IPR001926">
    <property type="entry name" value="TrpB-like_PALP"/>
</dbReference>
<evidence type="ECO:0000256" key="11">
    <source>
        <dbReference type="ARBA" id="ARBA00023304"/>
    </source>
</evidence>
<evidence type="ECO:0000256" key="1">
    <source>
        <dbReference type="ARBA" id="ARBA00001274"/>
    </source>
</evidence>
<evidence type="ECO:0000256" key="13">
    <source>
        <dbReference type="SAM" id="MobiDB-lite"/>
    </source>
</evidence>
<dbReference type="InterPro" id="IPR045865">
    <property type="entry name" value="ACT-like_dom_sf"/>
</dbReference>
<gene>
    <name evidence="15" type="ORF">PTTG_06119</name>
</gene>
<dbReference type="EMBL" id="ADAS02000129">
    <property type="protein sequence ID" value="OAV89409.1"/>
    <property type="molecule type" value="Genomic_DNA"/>
</dbReference>
<dbReference type="FunFam" id="3.40.1020.10:FF:000001">
    <property type="entry name" value="L-threonine dehydratase"/>
    <property type="match status" value="1"/>
</dbReference>
<evidence type="ECO:0000259" key="14">
    <source>
        <dbReference type="PROSITE" id="PS51672"/>
    </source>
</evidence>
<dbReference type="Gene3D" id="3.40.50.1100">
    <property type="match status" value="3"/>
</dbReference>
<feature type="region of interest" description="Disordered" evidence="13">
    <location>
        <begin position="53"/>
        <end position="79"/>
    </location>
</feature>
<dbReference type="PANTHER" id="PTHR48078:SF11">
    <property type="entry name" value="THREONINE DEHYDRATASE, MITOCHONDRIAL"/>
    <property type="match status" value="1"/>
</dbReference>
<reference evidence="15" key="1">
    <citation type="submission" date="2009-11" db="EMBL/GenBank/DDBJ databases">
        <authorList>
            <consortium name="The Broad Institute Genome Sequencing Platform"/>
            <person name="Ward D."/>
            <person name="Feldgarden M."/>
            <person name="Earl A."/>
            <person name="Young S.K."/>
            <person name="Zeng Q."/>
            <person name="Koehrsen M."/>
            <person name="Alvarado L."/>
            <person name="Berlin A."/>
            <person name="Bochicchio J."/>
            <person name="Borenstein D."/>
            <person name="Chapman S.B."/>
            <person name="Chen Z."/>
            <person name="Engels R."/>
            <person name="Freedman E."/>
            <person name="Gellesch M."/>
            <person name="Goldberg J."/>
            <person name="Griggs A."/>
            <person name="Gujja S."/>
            <person name="Heilman E."/>
            <person name="Heiman D."/>
            <person name="Hepburn T."/>
            <person name="Howarth C."/>
            <person name="Jen D."/>
            <person name="Larson L."/>
            <person name="Lewis B."/>
            <person name="Mehta T."/>
            <person name="Park D."/>
            <person name="Pearson M."/>
            <person name="Roberts A."/>
            <person name="Saif S."/>
            <person name="Shea T."/>
            <person name="Shenoy N."/>
            <person name="Sisk P."/>
            <person name="Stolte C."/>
            <person name="Sykes S."/>
            <person name="Thomson T."/>
            <person name="Walk T."/>
            <person name="White J."/>
            <person name="Yandava C."/>
            <person name="Izard J."/>
            <person name="Baranova O.V."/>
            <person name="Blanton J.M."/>
            <person name="Tanner A.C."/>
            <person name="Dewhirst F.E."/>
            <person name="Haas B."/>
            <person name="Nusbaum C."/>
            <person name="Birren B."/>
        </authorList>
    </citation>
    <scope>NUCLEOTIDE SEQUENCE [LARGE SCALE GENOMIC DNA]</scope>
    <source>
        <strain evidence="15">1-1 BBBD Race 1</strain>
    </source>
</reference>
<keyword evidence="8" id="KW-0677">Repeat</keyword>
<evidence type="ECO:0000256" key="3">
    <source>
        <dbReference type="ARBA" id="ARBA00004810"/>
    </source>
</evidence>
<dbReference type="GO" id="GO:0006567">
    <property type="term" value="P:L-threonine catabolic process"/>
    <property type="evidence" value="ECO:0007669"/>
    <property type="project" value="EnsemblFungi"/>
</dbReference>
<evidence type="ECO:0000256" key="9">
    <source>
        <dbReference type="ARBA" id="ARBA00022898"/>
    </source>
</evidence>
<dbReference type="OrthoDB" id="4418812at2759"/>
<dbReference type="Gene3D" id="3.40.1020.10">
    <property type="entry name" value="Biosynthetic Threonine Deaminase, Domain 3"/>
    <property type="match status" value="1"/>
</dbReference>
<evidence type="ECO:0000313" key="15">
    <source>
        <dbReference type="EMBL" id="OAV89409.1"/>
    </source>
</evidence>
<dbReference type="VEuPathDB" id="FungiDB:PTTG_06119"/>
<evidence type="ECO:0000256" key="7">
    <source>
        <dbReference type="ARBA" id="ARBA00022624"/>
    </source>
</evidence>
<comment type="pathway">
    <text evidence="3 12">Amino-acid biosynthesis; L-isoleucine biosynthesis; 2-oxobutanoate from L-threonine: step 1/1.</text>
</comment>
<reference evidence="16" key="4">
    <citation type="submission" date="2025-05" db="UniProtKB">
        <authorList>
            <consortium name="EnsemblFungi"/>
        </authorList>
    </citation>
    <scope>IDENTIFICATION</scope>
    <source>
        <strain evidence="16">isolate 1-1 / race 1 (BBBD)</strain>
    </source>
</reference>
<keyword evidence="9 12" id="KW-0663">Pyridoxal phosphate</keyword>
<evidence type="ECO:0000256" key="2">
    <source>
        <dbReference type="ARBA" id="ARBA00001933"/>
    </source>
</evidence>
<comment type="subunit">
    <text evidence="5">Homotetramer.</text>
</comment>
<dbReference type="Pfam" id="PF00585">
    <property type="entry name" value="Thr_dehydrat_C"/>
    <property type="match status" value="2"/>
</dbReference>
<dbReference type="AlphaFoldDB" id="A0A180GA94"/>
<dbReference type="GO" id="GO:0006565">
    <property type="term" value="P:L-serine catabolic process"/>
    <property type="evidence" value="ECO:0007669"/>
    <property type="project" value="TreeGrafter"/>
</dbReference>
<dbReference type="UniPathway" id="UPA00047">
    <property type="reaction ID" value="UER00054"/>
</dbReference>
<dbReference type="EC" id="4.3.1.19" evidence="12"/>
<evidence type="ECO:0000256" key="12">
    <source>
        <dbReference type="RuleBase" id="RU362012"/>
    </source>
</evidence>
<evidence type="ECO:0000256" key="6">
    <source>
        <dbReference type="ARBA" id="ARBA00022605"/>
    </source>
</evidence>
<organism evidence="15">
    <name type="scientific">Puccinia triticina (isolate 1-1 / race 1 (BBBD))</name>
    <name type="common">Brown leaf rust fungus</name>
    <dbReference type="NCBI Taxonomy" id="630390"/>
    <lineage>
        <taxon>Eukaryota</taxon>
        <taxon>Fungi</taxon>
        <taxon>Dikarya</taxon>
        <taxon>Basidiomycota</taxon>
        <taxon>Pucciniomycotina</taxon>
        <taxon>Pucciniomycetes</taxon>
        <taxon>Pucciniales</taxon>
        <taxon>Pucciniaceae</taxon>
        <taxon>Puccinia</taxon>
    </lineage>
</organism>
<dbReference type="FunFam" id="3.40.50.1100:FF:000005">
    <property type="entry name" value="Threonine dehydratase catabolic"/>
    <property type="match status" value="1"/>
</dbReference>
<keyword evidence="11 12" id="KW-0100">Branched-chain amino acid biosynthesis</keyword>
<accession>A0A180GA94</accession>
<feature type="domain" description="ACT-like" evidence="14">
    <location>
        <begin position="574"/>
        <end position="651"/>
    </location>
</feature>
<evidence type="ECO:0000256" key="10">
    <source>
        <dbReference type="ARBA" id="ARBA00023239"/>
    </source>
</evidence>
<dbReference type="Pfam" id="PF00291">
    <property type="entry name" value="PALP"/>
    <property type="match status" value="1"/>
</dbReference>
<dbReference type="InterPro" id="IPR050147">
    <property type="entry name" value="Ser/Thr_Dehydratase"/>
</dbReference>
<protein>
    <recommendedName>
        <fullName evidence="12">Threonine dehydratase</fullName>
        <ecNumber evidence="12">4.3.1.19</ecNumber>
    </recommendedName>
    <alternativeName>
        <fullName evidence="12">Threonine deaminase</fullName>
    </alternativeName>
</protein>
<comment type="cofactor">
    <cofactor evidence="2 12">
        <name>pyridoxal 5'-phosphate</name>
        <dbReference type="ChEBI" id="CHEBI:597326"/>
    </cofactor>
</comment>
<keyword evidence="6 12" id="KW-0028">Amino-acid biosynthesis</keyword>
<dbReference type="GO" id="GO:0003941">
    <property type="term" value="F:L-serine ammonia-lyase activity"/>
    <property type="evidence" value="ECO:0007669"/>
    <property type="project" value="TreeGrafter"/>
</dbReference>
<dbReference type="Proteomes" id="UP000005240">
    <property type="component" value="Unassembled WGS sequence"/>
</dbReference>
<evidence type="ECO:0000256" key="8">
    <source>
        <dbReference type="ARBA" id="ARBA00022737"/>
    </source>
</evidence>
<reference evidence="16 17" key="3">
    <citation type="journal article" date="2017" name="G3 (Bethesda)">
        <title>Comparative analysis highlights variable genome content of wheat rusts and divergence of the mating loci.</title>
        <authorList>
            <person name="Cuomo C.A."/>
            <person name="Bakkeren G."/>
            <person name="Khalil H.B."/>
            <person name="Panwar V."/>
            <person name="Joly D."/>
            <person name="Linning R."/>
            <person name="Sakthikumar S."/>
            <person name="Song X."/>
            <person name="Adiconis X."/>
            <person name="Fan L."/>
            <person name="Goldberg J.M."/>
            <person name="Levin J.Z."/>
            <person name="Young S."/>
            <person name="Zeng Q."/>
            <person name="Anikster Y."/>
            <person name="Bruce M."/>
            <person name="Wang M."/>
            <person name="Yin C."/>
            <person name="McCallum B."/>
            <person name="Szabo L.J."/>
            <person name="Hulbert S."/>
            <person name="Chen X."/>
            <person name="Fellers J.P."/>
        </authorList>
    </citation>
    <scope>NUCLEOTIDE SEQUENCE</scope>
    <source>
        <strain evidence="17">Isolate 1-1 / race 1 (BBBD)</strain>
        <strain evidence="16">isolate 1-1 / race 1 (BBBD)</strain>
    </source>
</reference>
<dbReference type="EnsemblFungi" id="PTTG_06119-t43_2">
    <property type="protein sequence ID" value="PTTG_06119-t43_2-p1"/>
    <property type="gene ID" value="PTTG_06119"/>
</dbReference>
<reference evidence="15" key="2">
    <citation type="submission" date="2016-05" db="EMBL/GenBank/DDBJ databases">
        <title>Comparative analysis highlights variable genome content of wheat rusts and divergence of the mating loci.</title>
        <authorList>
            <person name="Cuomo C.A."/>
            <person name="Bakkeren G."/>
            <person name="Szabo L."/>
            <person name="Khalil H."/>
            <person name="Joly D."/>
            <person name="Goldberg J."/>
            <person name="Young S."/>
            <person name="Zeng Q."/>
            <person name="Fellers J."/>
        </authorList>
    </citation>
    <scope>NUCLEOTIDE SEQUENCE [LARGE SCALE GENOMIC DNA]</scope>
    <source>
        <strain evidence="15">1-1 BBBD Race 1</strain>
    </source>
</reference>
<dbReference type="CDD" id="cd04907">
    <property type="entry name" value="ACT_ThrD-I_2"/>
    <property type="match status" value="1"/>
</dbReference>
<dbReference type="InterPro" id="IPR038110">
    <property type="entry name" value="TD_ACT-like_sf"/>
</dbReference>
<comment type="catalytic activity">
    <reaction evidence="1 12">
        <text>L-threonine = 2-oxobutanoate + NH4(+)</text>
        <dbReference type="Rhea" id="RHEA:22108"/>
        <dbReference type="ChEBI" id="CHEBI:16763"/>
        <dbReference type="ChEBI" id="CHEBI:28938"/>
        <dbReference type="ChEBI" id="CHEBI:57926"/>
        <dbReference type="EC" id="4.3.1.19"/>
    </reaction>
</comment>
<evidence type="ECO:0000256" key="4">
    <source>
        <dbReference type="ARBA" id="ARBA00010869"/>
    </source>
</evidence>
<dbReference type="InterPro" id="IPR001721">
    <property type="entry name" value="TD_ACT-like"/>
</dbReference>
<dbReference type="GO" id="GO:0004794">
    <property type="term" value="F:threonine deaminase activity"/>
    <property type="evidence" value="ECO:0007669"/>
    <property type="project" value="UniProtKB-UniRule"/>
</dbReference>